<dbReference type="Gene3D" id="1.10.10.60">
    <property type="entry name" value="Homeodomain-like"/>
    <property type="match status" value="2"/>
</dbReference>
<sequence length="148" mass="16806">MDPVPTPQKQTRTRLNIAQKLQILQLLKDGHSTTAIMRQFNNASRTVRNIKAQGTALLQAADSNDDSLSLKAFQPVRVPKLKQELLAILNYARSAKMPVTQNVLQIRACMIRDAMMKLPTTEKDARALQKFAASRRWVEKFVKRHALQ</sequence>
<keyword evidence="2" id="KW-0539">Nucleus</keyword>
<accession>A0A2V3IL97</accession>
<dbReference type="OrthoDB" id="5593786at2759"/>
<dbReference type="InterPro" id="IPR007889">
    <property type="entry name" value="HTH_Psq"/>
</dbReference>
<reference evidence="4 5" key="1">
    <citation type="journal article" date="2018" name="Mol. Biol. Evol.">
        <title>Analysis of the draft genome of the red seaweed Gracilariopsis chorda provides insights into genome size evolution in Rhodophyta.</title>
        <authorList>
            <person name="Lee J."/>
            <person name="Yang E.C."/>
            <person name="Graf L."/>
            <person name="Yang J.H."/>
            <person name="Qiu H."/>
            <person name="Zel Zion U."/>
            <person name="Chan C.X."/>
            <person name="Stephens T.G."/>
            <person name="Weber A.P.M."/>
            <person name="Boo G.H."/>
            <person name="Boo S.M."/>
            <person name="Kim K.M."/>
            <person name="Shin Y."/>
            <person name="Jung M."/>
            <person name="Lee S.J."/>
            <person name="Yim H.S."/>
            <person name="Lee J.H."/>
            <person name="Bhattacharya D."/>
            <person name="Yoon H.S."/>
        </authorList>
    </citation>
    <scope>NUCLEOTIDE SEQUENCE [LARGE SCALE GENOMIC DNA]</scope>
    <source>
        <strain evidence="4 5">SKKU-2015</strain>
        <tissue evidence="4">Whole body</tissue>
    </source>
</reference>
<evidence type="ECO:0000256" key="2">
    <source>
        <dbReference type="ARBA" id="ARBA00023242"/>
    </source>
</evidence>
<dbReference type="AlphaFoldDB" id="A0A2V3IL97"/>
<organism evidence="4 5">
    <name type="scientific">Gracilariopsis chorda</name>
    <dbReference type="NCBI Taxonomy" id="448386"/>
    <lineage>
        <taxon>Eukaryota</taxon>
        <taxon>Rhodophyta</taxon>
        <taxon>Florideophyceae</taxon>
        <taxon>Rhodymeniophycidae</taxon>
        <taxon>Gracilariales</taxon>
        <taxon>Gracilariaceae</taxon>
        <taxon>Gracilariopsis</taxon>
    </lineage>
</organism>
<dbReference type="GO" id="GO:0003677">
    <property type="term" value="F:DNA binding"/>
    <property type="evidence" value="ECO:0007669"/>
    <property type="project" value="UniProtKB-KW"/>
</dbReference>
<protein>
    <recommendedName>
        <fullName evidence="3">HTH CENPB-type domain-containing protein</fullName>
    </recommendedName>
</protein>
<dbReference type="Pfam" id="PF03221">
    <property type="entry name" value="HTH_Tnp_Tc5"/>
    <property type="match status" value="1"/>
</dbReference>
<dbReference type="PROSITE" id="PS51253">
    <property type="entry name" value="HTH_CENPB"/>
    <property type="match status" value="1"/>
</dbReference>
<evidence type="ECO:0000313" key="4">
    <source>
        <dbReference type="EMBL" id="PXF42855.1"/>
    </source>
</evidence>
<evidence type="ECO:0000256" key="1">
    <source>
        <dbReference type="ARBA" id="ARBA00023125"/>
    </source>
</evidence>
<feature type="domain" description="HTH CENPB-type" evidence="3">
    <location>
        <begin position="69"/>
        <end position="148"/>
    </location>
</feature>
<keyword evidence="5" id="KW-1185">Reference proteome</keyword>
<dbReference type="Proteomes" id="UP000247409">
    <property type="component" value="Unassembled WGS sequence"/>
</dbReference>
<gene>
    <name evidence="4" type="ORF">BWQ96_07399</name>
</gene>
<dbReference type="Pfam" id="PF04218">
    <property type="entry name" value="CENP-B_N"/>
    <property type="match status" value="1"/>
</dbReference>
<evidence type="ECO:0000313" key="5">
    <source>
        <dbReference type="Proteomes" id="UP000247409"/>
    </source>
</evidence>
<dbReference type="InterPro" id="IPR006600">
    <property type="entry name" value="HTH_CenpB_DNA-bd_dom"/>
</dbReference>
<name>A0A2V3IL97_9FLOR</name>
<comment type="caution">
    <text evidence="4">The sequence shown here is derived from an EMBL/GenBank/DDBJ whole genome shotgun (WGS) entry which is preliminary data.</text>
</comment>
<keyword evidence="1" id="KW-0238">DNA-binding</keyword>
<proteinExistence type="predicted"/>
<dbReference type="EMBL" id="NBIV01000147">
    <property type="protein sequence ID" value="PXF42855.1"/>
    <property type="molecule type" value="Genomic_DNA"/>
</dbReference>
<dbReference type="InterPro" id="IPR009057">
    <property type="entry name" value="Homeodomain-like_sf"/>
</dbReference>
<dbReference type="SUPFAM" id="SSF46689">
    <property type="entry name" value="Homeodomain-like"/>
    <property type="match status" value="2"/>
</dbReference>
<evidence type="ECO:0000259" key="3">
    <source>
        <dbReference type="PROSITE" id="PS51253"/>
    </source>
</evidence>